<evidence type="ECO:0000313" key="1">
    <source>
        <dbReference type="EMBL" id="KAI3692709.1"/>
    </source>
</evidence>
<evidence type="ECO:0000313" key="2">
    <source>
        <dbReference type="Proteomes" id="UP001055879"/>
    </source>
</evidence>
<sequence>MEVLSNIGQEQLKRPHEVEAFMAANPTRPTYKWERSLPANVGQTGIKGSGILSSININGGRVEPAIGKQKSAICVREPGSSSLLR</sequence>
<keyword evidence="2" id="KW-1185">Reference proteome</keyword>
<organism evidence="1 2">
    <name type="scientific">Arctium lappa</name>
    <name type="common">Greater burdock</name>
    <name type="synonym">Lappa major</name>
    <dbReference type="NCBI Taxonomy" id="4217"/>
    <lineage>
        <taxon>Eukaryota</taxon>
        <taxon>Viridiplantae</taxon>
        <taxon>Streptophyta</taxon>
        <taxon>Embryophyta</taxon>
        <taxon>Tracheophyta</taxon>
        <taxon>Spermatophyta</taxon>
        <taxon>Magnoliopsida</taxon>
        <taxon>eudicotyledons</taxon>
        <taxon>Gunneridae</taxon>
        <taxon>Pentapetalae</taxon>
        <taxon>asterids</taxon>
        <taxon>campanulids</taxon>
        <taxon>Asterales</taxon>
        <taxon>Asteraceae</taxon>
        <taxon>Carduoideae</taxon>
        <taxon>Cardueae</taxon>
        <taxon>Arctiinae</taxon>
        <taxon>Arctium</taxon>
    </lineage>
</organism>
<reference evidence="1 2" key="2">
    <citation type="journal article" date="2022" name="Mol. Ecol. Resour.">
        <title>The genomes of chicory, endive, great burdock and yacon provide insights into Asteraceae paleo-polyploidization history and plant inulin production.</title>
        <authorList>
            <person name="Fan W."/>
            <person name="Wang S."/>
            <person name="Wang H."/>
            <person name="Wang A."/>
            <person name="Jiang F."/>
            <person name="Liu H."/>
            <person name="Zhao H."/>
            <person name="Xu D."/>
            <person name="Zhang Y."/>
        </authorList>
    </citation>
    <scope>NUCLEOTIDE SEQUENCE [LARGE SCALE GENOMIC DNA]</scope>
    <source>
        <strain evidence="2">cv. Niubang</strain>
    </source>
</reference>
<gene>
    <name evidence="1" type="ORF">L6452_32531</name>
</gene>
<name>A0ACB8Z643_ARCLA</name>
<dbReference type="Proteomes" id="UP001055879">
    <property type="component" value="Linkage Group LG11"/>
</dbReference>
<dbReference type="EMBL" id="CM042057">
    <property type="protein sequence ID" value="KAI3692709.1"/>
    <property type="molecule type" value="Genomic_DNA"/>
</dbReference>
<proteinExistence type="predicted"/>
<reference evidence="2" key="1">
    <citation type="journal article" date="2022" name="Mol. Ecol. Resour.">
        <title>The genomes of chicory, endive, great burdock and yacon provide insights into Asteraceae palaeo-polyploidization history and plant inulin production.</title>
        <authorList>
            <person name="Fan W."/>
            <person name="Wang S."/>
            <person name="Wang H."/>
            <person name="Wang A."/>
            <person name="Jiang F."/>
            <person name="Liu H."/>
            <person name="Zhao H."/>
            <person name="Xu D."/>
            <person name="Zhang Y."/>
        </authorList>
    </citation>
    <scope>NUCLEOTIDE SEQUENCE [LARGE SCALE GENOMIC DNA]</scope>
    <source>
        <strain evidence="2">cv. Niubang</strain>
    </source>
</reference>
<comment type="caution">
    <text evidence="1">The sequence shown here is derived from an EMBL/GenBank/DDBJ whole genome shotgun (WGS) entry which is preliminary data.</text>
</comment>
<protein>
    <submittedName>
        <fullName evidence="1">Uncharacterized protein</fullName>
    </submittedName>
</protein>
<accession>A0ACB8Z643</accession>